<sequence>EGDGAMQETTEDRWLEDQPYAGDVTSHNAAHHRKLTVKEPPAGSLEALSSAVQQAAIANVFIRPRPQGPEE</sequence>
<reference evidence="1 2" key="1">
    <citation type="submission" date="2024-05" db="EMBL/GenBank/DDBJ databases">
        <title>Genome sequencing and assembly of Indian major carp, Cirrhinus mrigala (Hamilton, 1822).</title>
        <authorList>
            <person name="Mohindra V."/>
            <person name="Chowdhury L.M."/>
            <person name="Lal K."/>
            <person name="Jena J.K."/>
        </authorList>
    </citation>
    <scope>NUCLEOTIDE SEQUENCE [LARGE SCALE GENOMIC DNA]</scope>
    <source>
        <strain evidence="1">CM1030</strain>
        <tissue evidence="1">Blood</tissue>
    </source>
</reference>
<name>A0ABD0PML4_CIRMR</name>
<organism evidence="1 2">
    <name type="scientific">Cirrhinus mrigala</name>
    <name type="common">Mrigala</name>
    <dbReference type="NCBI Taxonomy" id="683832"/>
    <lineage>
        <taxon>Eukaryota</taxon>
        <taxon>Metazoa</taxon>
        <taxon>Chordata</taxon>
        <taxon>Craniata</taxon>
        <taxon>Vertebrata</taxon>
        <taxon>Euteleostomi</taxon>
        <taxon>Actinopterygii</taxon>
        <taxon>Neopterygii</taxon>
        <taxon>Teleostei</taxon>
        <taxon>Ostariophysi</taxon>
        <taxon>Cypriniformes</taxon>
        <taxon>Cyprinidae</taxon>
        <taxon>Labeoninae</taxon>
        <taxon>Labeonini</taxon>
        <taxon>Cirrhinus</taxon>
    </lineage>
</organism>
<feature type="non-terminal residue" evidence="1">
    <location>
        <position position="1"/>
    </location>
</feature>
<dbReference type="AlphaFoldDB" id="A0ABD0PML4"/>
<evidence type="ECO:0000313" key="2">
    <source>
        <dbReference type="Proteomes" id="UP001529510"/>
    </source>
</evidence>
<gene>
    <name evidence="1" type="ORF">M9458_029954</name>
</gene>
<dbReference type="Proteomes" id="UP001529510">
    <property type="component" value="Unassembled WGS sequence"/>
</dbReference>
<proteinExistence type="predicted"/>
<evidence type="ECO:0000313" key="1">
    <source>
        <dbReference type="EMBL" id="KAL0173986.1"/>
    </source>
</evidence>
<keyword evidence="2" id="KW-1185">Reference proteome</keyword>
<comment type="caution">
    <text evidence="1">The sequence shown here is derived from an EMBL/GenBank/DDBJ whole genome shotgun (WGS) entry which is preliminary data.</text>
</comment>
<dbReference type="EMBL" id="JAMKFB020000015">
    <property type="protein sequence ID" value="KAL0173986.1"/>
    <property type="molecule type" value="Genomic_DNA"/>
</dbReference>
<accession>A0ABD0PML4</accession>
<feature type="non-terminal residue" evidence="1">
    <location>
        <position position="71"/>
    </location>
</feature>
<protein>
    <submittedName>
        <fullName evidence="1">Uncharacterized protein</fullName>
    </submittedName>
</protein>